<dbReference type="KEGG" id="thyd:TTHT_1834"/>
<dbReference type="Pfam" id="PF08241">
    <property type="entry name" value="Methyltransf_11"/>
    <property type="match status" value="1"/>
</dbReference>
<gene>
    <name evidence="2" type="ORF">TTHT_1834</name>
</gene>
<dbReference type="PANTHER" id="PTHR42912">
    <property type="entry name" value="METHYLTRANSFERASE"/>
    <property type="match status" value="1"/>
</dbReference>
<dbReference type="GO" id="GO:0008757">
    <property type="term" value="F:S-adenosylmethionine-dependent methyltransferase activity"/>
    <property type="evidence" value="ECO:0007669"/>
    <property type="project" value="InterPro"/>
</dbReference>
<dbReference type="GO" id="GO:0008425">
    <property type="term" value="F:2-methoxy-6-polyprenyl-1,4-benzoquinol methyltransferase activity"/>
    <property type="evidence" value="ECO:0007669"/>
    <property type="project" value="UniProtKB-EC"/>
</dbReference>
<protein>
    <submittedName>
        <fullName evidence="2">Ubiquinone/menaquinone biosynthesis methyltransferase</fullName>
        <ecNumber evidence="2">2.1.1.163</ecNumber>
        <ecNumber evidence="2">2.1.1.201</ecNumber>
    </submittedName>
</protein>
<reference evidence="2 3" key="1">
    <citation type="journal article" date="2012" name="Extremophiles">
        <title>Thermotomaculum hydrothermale gen. nov., sp. nov., a novel heterotrophic thermophile within the phylum Acidobacteria from a deep-sea hydrothermal vent chimney in the Southern Okinawa Trough.</title>
        <authorList>
            <person name="Izumi H."/>
            <person name="Nunoura T."/>
            <person name="Miyazaki M."/>
            <person name="Mino S."/>
            <person name="Toki T."/>
            <person name="Takai K."/>
            <person name="Sako Y."/>
            <person name="Sawabe T."/>
            <person name="Nakagawa S."/>
        </authorList>
    </citation>
    <scope>NUCLEOTIDE SEQUENCE [LARGE SCALE GENOMIC DNA]</scope>
    <source>
        <strain evidence="2 3">AC55</strain>
    </source>
</reference>
<dbReference type="Gene3D" id="3.40.50.150">
    <property type="entry name" value="Vaccinia Virus protein VP39"/>
    <property type="match status" value="1"/>
</dbReference>
<keyword evidence="2" id="KW-0489">Methyltransferase</keyword>
<sequence>MARTKIEVKGFEARFYDYLMNLITLGYYPYFINSAIKSLPVKDNFLILDAGAGTGRNASLISKQAEDIKIVCMDIGKEFLKQLAKKSEKNKSLLPVKASLKSFLPFRANSFDMTFMCFVLHGFEHEERLFVLKEFYRILKPGGYFCLIDYNDEINLKKASIITKIGFYLECDLASEFITHNWEKELSKIGFKNFNYKFYFGKKVRLTICQKED</sequence>
<dbReference type="EC" id="2.1.1.201" evidence="2"/>
<dbReference type="EMBL" id="AP017470">
    <property type="protein sequence ID" value="BBB33292.1"/>
    <property type="molecule type" value="Genomic_DNA"/>
</dbReference>
<dbReference type="GO" id="GO:0043770">
    <property type="term" value="F:demethylmenaquinone methyltransferase activity"/>
    <property type="evidence" value="ECO:0007669"/>
    <property type="project" value="UniProtKB-EC"/>
</dbReference>
<dbReference type="EC" id="2.1.1.163" evidence="2"/>
<proteinExistence type="predicted"/>
<dbReference type="AlphaFoldDB" id="A0A7R6PNF6"/>
<dbReference type="RefSeq" id="WP_201327598.1">
    <property type="nucleotide sequence ID" value="NZ_AP017470.1"/>
</dbReference>
<name>A0A7R6PNF6_9BACT</name>
<feature type="domain" description="Methyltransferase type 11" evidence="1">
    <location>
        <begin position="48"/>
        <end position="146"/>
    </location>
</feature>
<evidence type="ECO:0000313" key="3">
    <source>
        <dbReference type="Proteomes" id="UP000595564"/>
    </source>
</evidence>
<keyword evidence="3" id="KW-1185">Reference proteome</keyword>
<dbReference type="InterPro" id="IPR029063">
    <property type="entry name" value="SAM-dependent_MTases_sf"/>
</dbReference>
<evidence type="ECO:0000259" key="1">
    <source>
        <dbReference type="Pfam" id="PF08241"/>
    </source>
</evidence>
<dbReference type="InterPro" id="IPR013216">
    <property type="entry name" value="Methyltransf_11"/>
</dbReference>
<keyword evidence="2" id="KW-0808">Transferase</keyword>
<dbReference type="Proteomes" id="UP000595564">
    <property type="component" value="Chromosome"/>
</dbReference>
<accession>A0A7R6PNF6</accession>
<keyword evidence="2" id="KW-0830">Ubiquinone</keyword>
<evidence type="ECO:0000313" key="2">
    <source>
        <dbReference type="EMBL" id="BBB33292.1"/>
    </source>
</evidence>
<dbReference type="InterPro" id="IPR050508">
    <property type="entry name" value="Methyltransf_Superfamily"/>
</dbReference>
<dbReference type="GO" id="GO:0032259">
    <property type="term" value="P:methylation"/>
    <property type="evidence" value="ECO:0007669"/>
    <property type="project" value="UniProtKB-KW"/>
</dbReference>
<dbReference type="CDD" id="cd02440">
    <property type="entry name" value="AdoMet_MTases"/>
    <property type="match status" value="1"/>
</dbReference>
<dbReference type="SUPFAM" id="SSF53335">
    <property type="entry name" value="S-adenosyl-L-methionine-dependent methyltransferases"/>
    <property type="match status" value="1"/>
</dbReference>
<organism evidence="2 3">
    <name type="scientific">Thermotomaculum hydrothermale</name>
    <dbReference type="NCBI Taxonomy" id="981385"/>
    <lineage>
        <taxon>Bacteria</taxon>
        <taxon>Pseudomonadati</taxon>
        <taxon>Acidobacteriota</taxon>
        <taxon>Holophagae</taxon>
        <taxon>Thermotomaculales</taxon>
        <taxon>Thermotomaculaceae</taxon>
        <taxon>Thermotomaculum</taxon>
    </lineage>
</organism>